<organism evidence="10 11">
    <name type="scientific">Notoacmeibacter marinus</name>
    <dbReference type="NCBI Taxonomy" id="1876515"/>
    <lineage>
        <taxon>Bacteria</taxon>
        <taxon>Pseudomonadati</taxon>
        <taxon>Pseudomonadota</taxon>
        <taxon>Alphaproteobacteria</taxon>
        <taxon>Hyphomicrobiales</taxon>
        <taxon>Notoacmeibacteraceae</taxon>
        <taxon>Notoacmeibacter</taxon>
    </lineage>
</organism>
<feature type="region of interest" description="Disordered" evidence="8">
    <location>
        <begin position="43"/>
        <end position="63"/>
    </location>
</feature>
<evidence type="ECO:0000256" key="9">
    <source>
        <dbReference type="SAM" id="Phobius"/>
    </source>
</evidence>
<dbReference type="AlphaFoldDB" id="A0A231UTR3"/>
<evidence type="ECO:0000313" key="10">
    <source>
        <dbReference type="EMBL" id="OXS99251.1"/>
    </source>
</evidence>
<dbReference type="Pfam" id="PF05128">
    <property type="entry name" value="DUF697"/>
    <property type="match status" value="1"/>
</dbReference>
<feature type="transmembrane region" description="Helical" evidence="9">
    <location>
        <begin position="104"/>
        <end position="125"/>
    </location>
</feature>
<evidence type="ECO:0000256" key="3">
    <source>
        <dbReference type="ARBA" id="ARBA00022475"/>
    </source>
</evidence>
<evidence type="ECO:0000256" key="4">
    <source>
        <dbReference type="ARBA" id="ARBA00022519"/>
    </source>
</evidence>
<dbReference type="InterPro" id="IPR006507">
    <property type="entry name" value="UPF0283"/>
</dbReference>
<name>A0A231UTR3_9HYPH</name>
<dbReference type="Proteomes" id="UP000215405">
    <property type="component" value="Unassembled WGS sequence"/>
</dbReference>
<dbReference type="PANTHER" id="PTHR39342:SF1">
    <property type="entry name" value="UPF0283 MEMBRANE PROTEIN YCJF"/>
    <property type="match status" value="1"/>
</dbReference>
<keyword evidence="11" id="KW-1185">Reference proteome</keyword>
<keyword evidence="5 9" id="KW-0812">Transmembrane</keyword>
<dbReference type="RefSeq" id="WP_094078032.1">
    <property type="nucleotide sequence ID" value="NZ_NBYO01000003.1"/>
</dbReference>
<sequence>MSDTPRTPQSFRVPEDAAPAPAAAPTEPRVPLAVREMERINFSPETDDPFDLDGLEAPPPPPPRKRRLFTLRRLFFGALGLLLSLAIGLWIDQLIRDLFTRSDWLGWTAACLAALALVALVVGVLRELWALRRLGSVERLHARGIEQVTHPTRDGAQALIGDISKTLADRPEAKAGRAEMARLMDDIIDPPDLLALAEKEMLGPLDKKAIPMILNSAKRVSVVTAVSPRAVVDLAYVLFESGRLIRQIAELYGARPGTLGFIRLARDVLAHLAVTGSIAVGDGLVQQVVGHGLAARLSARLGEGVVNGLMTVRIGIAALDTVRPMPFNARKRPTMSDFLGELTRLSTAEKVKDDPARS</sequence>
<reference evidence="11" key="1">
    <citation type="journal article" date="2017" name="Int. J. Syst. Evol. Microbiol.">
        <title>Notoacmeibacter marinus gen. nov., sp. nov., isolated from the gut of a limpet and proposal of Notoacmeibacteraceae fam. nov. in the order Rhizobiales of the class Alphaproteobacteria.</title>
        <authorList>
            <person name="Huang Z."/>
            <person name="Guo F."/>
            <person name="Lai Q."/>
        </authorList>
    </citation>
    <scope>NUCLEOTIDE SEQUENCE [LARGE SCALE GENOMIC DNA]</scope>
    <source>
        <strain evidence="11">XMTR2A4</strain>
    </source>
</reference>
<keyword evidence="7 9" id="KW-0472">Membrane</keyword>
<gene>
    <name evidence="10" type="ORF">B7H23_13790</name>
</gene>
<feature type="compositionally biased region" description="Acidic residues" evidence="8">
    <location>
        <begin position="45"/>
        <end position="54"/>
    </location>
</feature>
<evidence type="ECO:0000256" key="6">
    <source>
        <dbReference type="ARBA" id="ARBA00022989"/>
    </source>
</evidence>
<evidence type="ECO:0000256" key="7">
    <source>
        <dbReference type="ARBA" id="ARBA00023136"/>
    </source>
</evidence>
<evidence type="ECO:0000256" key="8">
    <source>
        <dbReference type="SAM" id="MobiDB-lite"/>
    </source>
</evidence>
<accession>A0A231UTR3</accession>
<evidence type="ECO:0000256" key="5">
    <source>
        <dbReference type="ARBA" id="ARBA00022692"/>
    </source>
</evidence>
<feature type="compositionally biased region" description="Polar residues" evidence="8">
    <location>
        <begin position="1"/>
        <end position="10"/>
    </location>
</feature>
<proteinExistence type="inferred from homology"/>
<protein>
    <submittedName>
        <fullName evidence="10">TIGR01620 family protein</fullName>
    </submittedName>
</protein>
<dbReference type="GO" id="GO:0005886">
    <property type="term" value="C:plasma membrane"/>
    <property type="evidence" value="ECO:0007669"/>
    <property type="project" value="UniProtKB-SubCell"/>
</dbReference>
<keyword evidence="3" id="KW-1003">Cell membrane</keyword>
<comment type="caution">
    <text evidence="10">The sequence shown here is derived from an EMBL/GenBank/DDBJ whole genome shotgun (WGS) entry which is preliminary data.</text>
</comment>
<feature type="region of interest" description="Disordered" evidence="8">
    <location>
        <begin position="1"/>
        <end position="29"/>
    </location>
</feature>
<comment type="subcellular location">
    <subcellularLocation>
        <location evidence="1">Cell inner membrane</location>
        <topology evidence="1">Multi-pass membrane protein</topology>
    </subcellularLocation>
</comment>
<keyword evidence="6 9" id="KW-1133">Transmembrane helix</keyword>
<dbReference type="PANTHER" id="PTHR39342">
    <property type="entry name" value="UPF0283 MEMBRANE PROTEIN YCJF"/>
    <property type="match status" value="1"/>
</dbReference>
<keyword evidence="4" id="KW-0997">Cell inner membrane</keyword>
<dbReference type="EMBL" id="NBYO01000003">
    <property type="protein sequence ID" value="OXS99251.1"/>
    <property type="molecule type" value="Genomic_DNA"/>
</dbReference>
<dbReference type="InterPro" id="IPR021147">
    <property type="entry name" value="DUF697"/>
</dbReference>
<evidence type="ECO:0000313" key="11">
    <source>
        <dbReference type="Proteomes" id="UP000215405"/>
    </source>
</evidence>
<comment type="similarity">
    <text evidence="2">Belongs to the UPF0283 family.</text>
</comment>
<feature type="transmembrane region" description="Helical" evidence="9">
    <location>
        <begin position="74"/>
        <end position="92"/>
    </location>
</feature>
<dbReference type="NCBIfam" id="TIGR01620">
    <property type="entry name" value="hyp_HI0043"/>
    <property type="match status" value="1"/>
</dbReference>
<evidence type="ECO:0000256" key="1">
    <source>
        <dbReference type="ARBA" id="ARBA00004429"/>
    </source>
</evidence>
<evidence type="ECO:0000256" key="2">
    <source>
        <dbReference type="ARBA" id="ARBA00008255"/>
    </source>
</evidence>